<evidence type="ECO:0000256" key="1">
    <source>
        <dbReference type="SAM" id="MobiDB-lite"/>
    </source>
</evidence>
<keyword evidence="4" id="KW-1185">Reference proteome</keyword>
<reference evidence="3 4" key="3">
    <citation type="submission" date="2022-01" db="EMBL/GenBank/DDBJ databases">
        <authorList>
            <person name="Zhou L.Y."/>
        </authorList>
    </citation>
    <scope>NUCLEOTIDE SEQUENCE [LARGE SCALE GENOMIC DNA]</scope>
    <source>
        <strain evidence="3 4">TLK-CK17</strain>
    </source>
</reference>
<dbReference type="Gene3D" id="1.10.238.10">
    <property type="entry name" value="EF-hand"/>
    <property type="match status" value="1"/>
</dbReference>
<dbReference type="InterPro" id="IPR002048">
    <property type="entry name" value="EF_hand_dom"/>
</dbReference>
<dbReference type="RefSeq" id="WP_237055122.1">
    <property type="nucleotide sequence ID" value="NZ_JAKJPO010000007.1"/>
</dbReference>
<dbReference type="Proteomes" id="UP001430796">
    <property type="component" value="Unassembled WGS sequence"/>
</dbReference>
<feature type="compositionally biased region" description="Low complexity" evidence="1">
    <location>
        <begin position="50"/>
        <end position="66"/>
    </location>
</feature>
<feature type="domain" description="EF-hand" evidence="2">
    <location>
        <begin position="77"/>
        <end position="93"/>
    </location>
</feature>
<evidence type="ECO:0000313" key="3">
    <source>
        <dbReference type="EMBL" id="MCF7222478.1"/>
    </source>
</evidence>
<sequence length="130" mass="13626">MSTDAPDKCAPGKHASREQGPCSSLARAGPAAAGWLVAFASIAYLPAPHAQTQERAQEQQEQASPVESEEAPPVPPAFADLDRNGDGQLTREEAAADAALTLRFDDADLNEDGLLTPTEHASIDDEPPVP</sequence>
<evidence type="ECO:0000313" key="4">
    <source>
        <dbReference type="Proteomes" id="UP001430796"/>
    </source>
</evidence>
<protein>
    <recommendedName>
        <fullName evidence="2">EF-hand domain-containing protein</fullName>
    </recommendedName>
</protein>
<reference evidence="3 4" key="1">
    <citation type="submission" date="2022-01" db="EMBL/GenBank/DDBJ databases">
        <title>Lysobacter chinensis sp. nov., a bacterium isolated from cow dung compost.</title>
        <authorList>
            <person name="Liu Y."/>
        </authorList>
    </citation>
    <scope>NUCLEOTIDE SEQUENCE [LARGE SCALE GENOMIC DNA]</scope>
    <source>
        <strain evidence="3 4">TLK-CK17</strain>
    </source>
</reference>
<feature type="region of interest" description="Disordered" evidence="1">
    <location>
        <begin position="1"/>
        <end position="27"/>
    </location>
</feature>
<organism evidence="3 4">
    <name type="scientific">Marilutibacter chinensis</name>
    <dbReference type="NCBI Taxonomy" id="2912247"/>
    <lineage>
        <taxon>Bacteria</taxon>
        <taxon>Pseudomonadati</taxon>
        <taxon>Pseudomonadota</taxon>
        <taxon>Gammaproteobacteria</taxon>
        <taxon>Lysobacterales</taxon>
        <taxon>Lysobacteraceae</taxon>
        <taxon>Marilutibacter</taxon>
    </lineage>
</organism>
<proteinExistence type="predicted"/>
<dbReference type="InterPro" id="IPR011992">
    <property type="entry name" value="EF-hand-dom_pair"/>
</dbReference>
<comment type="caution">
    <text evidence="3">The sequence shown here is derived from an EMBL/GenBank/DDBJ whole genome shotgun (WGS) entry which is preliminary data.</text>
</comment>
<accession>A0ABS9HUV8</accession>
<dbReference type="EMBL" id="JAKJPO010000007">
    <property type="protein sequence ID" value="MCF7222478.1"/>
    <property type="molecule type" value="Genomic_DNA"/>
</dbReference>
<dbReference type="SUPFAM" id="SSF47473">
    <property type="entry name" value="EF-hand"/>
    <property type="match status" value="1"/>
</dbReference>
<gene>
    <name evidence="3" type="ORF">L3V18_11865</name>
</gene>
<feature type="region of interest" description="Disordered" evidence="1">
    <location>
        <begin position="50"/>
        <end position="130"/>
    </location>
</feature>
<dbReference type="Pfam" id="PF13202">
    <property type="entry name" value="EF-hand_5"/>
    <property type="match status" value="1"/>
</dbReference>
<evidence type="ECO:0000259" key="2">
    <source>
        <dbReference type="Pfam" id="PF13202"/>
    </source>
</evidence>
<reference evidence="4" key="2">
    <citation type="submission" date="2022-01" db="EMBL/GenBank/DDBJ databases">
        <title>Lysobacter chinensis sp. nov., a bacterium isolated from cow dung compost.</title>
        <authorList>
            <person name="Zhou L.Y."/>
        </authorList>
    </citation>
    <scope>NUCLEOTIDE SEQUENCE [LARGE SCALE GENOMIC DNA]</scope>
    <source>
        <strain evidence="4">TLK-CK17</strain>
    </source>
</reference>
<feature type="compositionally biased region" description="Basic and acidic residues" evidence="1">
    <location>
        <begin position="80"/>
        <end position="94"/>
    </location>
</feature>
<name>A0ABS9HUV8_9GAMM</name>